<sequence length="280" mass="29792">MLKRHPAWSWDPKDQGTVLPIGSRLFRSINREEAFEGSSGCGVKVAIIDSGVDNQHPSVDGAVCGWCEPLLDSHGAISYDQSRHQDLFGHGTACAGIIHSVAPSAELYSVRVLGRKLNGQGEVFAAGLQWAIENDMDVVNLSLGTPNPAHFSRFHELVDEAYYRRVVLVTAANNMPVVSFPSLYSTVISTACYEGAAGSNPLDFYLNPAPPVEFGANGIDVDVAWLGGGDVKATGNSFAAPNITAVVALLLEKHPGLTPFQVKSVLSSLAANSYTSPDPE</sequence>
<evidence type="ECO:0000259" key="5">
    <source>
        <dbReference type="Pfam" id="PF00082"/>
    </source>
</evidence>
<dbReference type="InterPro" id="IPR023827">
    <property type="entry name" value="Peptidase_S8_Asp-AS"/>
</dbReference>
<dbReference type="PROSITE" id="PS51892">
    <property type="entry name" value="SUBTILASE"/>
    <property type="match status" value="1"/>
</dbReference>
<dbReference type="PRINTS" id="PR00723">
    <property type="entry name" value="SUBTILISIN"/>
</dbReference>
<keyword evidence="4" id="KW-0720">Serine protease</keyword>
<evidence type="ECO:0000256" key="2">
    <source>
        <dbReference type="ARBA" id="ARBA00022670"/>
    </source>
</evidence>
<dbReference type="EMBL" id="UINC01086779">
    <property type="protein sequence ID" value="SVC35548.1"/>
    <property type="molecule type" value="Genomic_DNA"/>
</dbReference>
<evidence type="ECO:0000256" key="1">
    <source>
        <dbReference type="ARBA" id="ARBA00011073"/>
    </source>
</evidence>
<evidence type="ECO:0000256" key="4">
    <source>
        <dbReference type="ARBA" id="ARBA00022825"/>
    </source>
</evidence>
<evidence type="ECO:0000256" key="3">
    <source>
        <dbReference type="ARBA" id="ARBA00022801"/>
    </source>
</evidence>
<dbReference type="Gene3D" id="3.40.50.200">
    <property type="entry name" value="Peptidase S8/S53 domain"/>
    <property type="match status" value="1"/>
</dbReference>
<gene>
    <name evidence="6" type="ORF">METZ01_LOCUS288402</name>
</gene>
<feature type="domain" description="Peptidase S8/S53" evidence="5">
    <location>
        <begin position="41"/>
        <end position="270"/>
    </location>
</feature>
<dbReference type="InterPro" id="IPR036852">
    <property type="entry name" value="Peptidase_S8/S53_dom_sf"/>
</dbReference>
<accession>A0A382LFJ5</accession>
<name>A0A382LFJ5_9ZZZZ</name>
<dbReference type="AlphaFoldDB" id="A0A382LFJ5"/>
<dbReference type="GO" id="GO:0004252">
    <property type="term" value="F:serine-type endopeptidase activity"/>
    <property type="evidence" value="ECO:0007669"/>
    <property type="project" value="InterPro"/>
</dbReference>
<comment type="similarity">
    <text evidence="1">Belongs to the peptidase S8 family.</text>
</comment>
<dbReference type="InterPro" id="IPR015500">
    <property type="entry name" value="Peptidase_S8_subtilisin-rel"/>
</dbReference>
<organism evidence="6">
    <name type="scientific">marine metagenome</name>
    <dbReference type="NCBI Taxonomy" id="408172"/>
    <lineage>
        <taxon>unclassified sequences</taxon>
        <taxon>metagenomes</taxon>
        <taxon>ecological metagenomes</taxon>
    </lineage>
</organism>
<dbReference type="PANTHER" id="PTHR43806">
    <property type="entry name" value="PEPTIDASE S8"/>
    <property type="match status" value="1"/>
</dbReference>
<reference evidence="6" key="1">
    <citation type="submission" date="2018-05" db="EMBL/GenBank/DDBJ databases">
        <authorList>
            <person name="Lanie J.A."/>
            <person name="Ng W.-L."/>
            <person name="Kazmierczak K.M."/>
            <person name="Andrzejewski T.M."/>
            <person name="Davidsen T.M."/>
            <person name="Wayne K.J."/>
            <person name="Tettelin H."/>
            <person name="Glass J.I."/>
            <person name="Rusch D."/>
            <person name="Podicherti R."/>
            <person name="Tsui H.-C.T."/>
            <person name="Winkler M.E."/>
        </authorList>
    </citation>
    <scope>NUCLEOTIDE SEQUENCE</scope>
</reference>
<dbReference type="PROSITE" id="PS00136">
    <property type="entry name" value="SUBTILASE_ASP"/>
    <property type="match status" value="1"/>
</dbReference>
<protein>
    <recommendedName>
        <fullName evidence="5">Peptidase S8/S53 domain-containing protein</fullName>
    </recommendedName>
</protein>
<keyword evidence="2" id="KW-0645">Protease</keyword>
<proteinExistence type="inferred from homology"/>
<dbReference type="InterPro" id="IPR050131">
    <property type="entry name" value="Peptidase_S8_subtilisin-like"/>
</dbReference>
<dbReference type="InterPro" id="IPR000209">
    <property type="entry name" value="Peptidase_S8/S53_dom"/>
</dbReference>
<evidence type="ECO:0000313" key="6">
    <source>
        <dbReference type="EMBL" id="SVC35548.1"/>
    </source>
</evidence>
<feature type="non-terminal residue" evidence="6">
    <location>
        <position position="280"/>
    </location>
</feature>
<dbReference type="GO" id="GO:0006508">
    <property type="term" value="P:proteolysis"/>
    <property type="evidence" value="ECO:0007669"/>
    <property type="project" value="UniProtKB-KW"/>
</dbReference>
<keyword evidence="3" id="KW-0378">Hydrolase</keyword>
<dbReference type="PANTHER" id="PTHR43806:SF11">
    <property type="entry name" value="CEREVISIN-RELATED"/>
    <property type="match status" value="1"/>
</dbReference>
<dbReference type="SUPFAM" id="SSF52743">
    <property type="entry name" value="Subtilisin-like"/>
    <property type="match status" value="1"/>
</dbReference>
<dbReference type="Pfam" id="PF00082">
    <property type="entry name" value="Peptidase_S8"/>
    <property type="match status" value="1"/>
</dbReference>